<organism evidence="1 2">
    <name type="scientific">Lepeophtheirus salmonis</name>
    <name type="common">Salmon louse</name>
    <name type="synonym">Caligus salmonis</name>
    <dbReference type="NCBI Taxonomy" id="72036"/>
    <lineage>
        <taxon>Eukaryota</taxon>
        <taxon>Metazoa</taxon>
        <taxon>Ecdysozoa</taxon>
        <taxon>Arthropoda</taxon>
        <taxon>Crustacea</taxon>
        <taxon>Multicrustacea</taxon>
        <taxon>Hexanauplia</taxon>
        <taxon>Copepoda</taxon>
        <taxon>Siphonostomatoida</taxon>
        <taxon>Caligidae</taxon>
        <taxon>Lepeophtheirus</taxon>
    </lineage>
</organism>
<name>A0A7R8CQ72_LEPSM</name>
<accession>A0A7R8CQ72</accession>
<gene>
    <name evidence="1" type="ORF">LSAA_5907</name>
</gene>
<proteinExistence type="predicted"/>
<dbReference type="Proteomes" id="UP000675881">
    <property type="component" value="Chromosome 15"/>
</dbReference>
<reference evidence="1" key="1">
    <citation type="submission" date="2021-02" db="EMBL/GenBank/DDBJ databases">
        <authorList>
            <person name="Bekaert M."/>
        </authorList>
    </citation>
    <scope>NUCLEOTIDE SEQUENCE</scope>
    <source>
        <strain evidence="1">IoA-00</strain>
    </source>
</reference>
<protein>
    <submittedName>
        <fullName evidence="1">(salmon louse) hypothetical protein</fullName>
    </submittedName>
</protein>
<dbReference type="AlphaFoldDB" id="A0A7R8CQ72"/>
<sequence length="124" mass="14354">MKINFEAWKVIEELLEVLGAMYSITVEVSSKKKITASKIAPLSNSLVLDMLINMEKQFLTRESNATLCRATMLDPRFRDFEKTFQNMNHVETNKIEKFAECKMMMKFAIPSVIKKTENQLDRGL</sequence>
<dbReference type="EMBL" id="HG994594">
    <property type="protein sequence ID" value="CAF2859802.1"/>
    <property type="molecule type" value="Genomic_DNA"/>
</dbReference>
<evidence type="ECO:0000313" key="1">
    <source>
        <dbReference type="EMBL" id="CAF2859802.1"/>
    </source>
</evidence>
<evidence type="ECO:0000313" key="2">
    <source>
        <dbReference type="Proteomes" id="UP000675881"/>
    </source>
</evidence>
<keyword evidence="2" id="KW-1185">Reference proteome</keyword>